<accession>A0A372JMC7</accession>
<feature type="transmembrane region" description="Helical" evidence="8">
    <location>
        <begin position="100"/>
        <end position="123"/>
    </location>
</feature>
<reference evidence="10 11" key="1">
    <citation type="submission" date="2018-08" db="EMBL/GenBank/DDBJ databases">
        <title>Actinomadura jelena sp. nov., a novel Actinomycete isolated from soil in Chad.</title>
        <authorList>
            <person name="Shi L."/>
        </authorList>
    </citation>
    <scope>NUCLEOTIDE SEQUENCE [LARGE SCALE GENOMIC DNA]</scope>
    <source>
        <strain evidence="10 11">NEAU-G17</strain>
    </source>
</reference>
<dbReference type="SUPFAM" id="SSF103473">
    <property type="entry name" value="MFS general substrate transporter"/>
    <property type="match status" value="1"/>
</dbReference>
<feature type="domain" description="Major facilitator superfamily (MFS) profile" evidence="9">
    <location>
        <begin position="10"/>
        <end position="484"/>
    </location>
</feature>
<keyword evidence="3" id="KW-1003">Cell membrane</keyword>
<keyword evidence="5 8" id="KW-1133">Transmembrane helix</keyword>
<keyword evidence="4 8" id="KW-0812">Transmembrane</keyword>
<dbReference type="CDD" id="cd17321">
    <property type="entry name" value="MFS_MMR_MDR_like"/>
    <property type="match status" value="1"/>
</dbReference>
<dbReference type="InterPro" id="IPR004638">
    <property type="entry name" value="EmrB-like"/>
</dbReference>
<name>A0A372JMC7_9ACTN</name>
<feature type="transmembrane region" description="Helical" evidence="8">
    <location>
        <begin position="226"/>
        <end position="242"/>
    </location>
</feature>
<evidence type="ECO:0000313" key="10">
    <source>
        <dbReference type="EMBL" id="RFU41181.1"/>
    </source>
</evidence>
<feature type="transmembrane region" description="Helical" evidence="8">
    <location>
        <begin position="351"/>
        <end position="377"/>
    </location>
</feature>
<proteinExistence type="predicted"/>
<dbReference type="InterPro" id="IPR036259">
    <property type="entry name" value="MFS_trans_sf"/>
</dbReference>
<dbReference type="GO" id="GO:0005886">
    <property type="term" value="C:plasma membrane"/>
    <property type="evidence" value="ECO:0007669"/>
    <property type="project" value="UniProtKB-SubCell"/>
</dbReference>
<organism evidence="10 11">
    <name type="scientific">Actinomadura logoneensis</name>
    <dbReference type="NCBI Taxonomy" id="2293572"/>
    <lineage>
        <taxon>Bacteria</taxon>
        <taxon>Bacillati</taxon>
        <taxon>Actinomycetota</taxon>
        <taxon>Actinomycetes</taxon>
        <taxon>Streptosporangiales</taxon>
        <taxon>Thermomonosporaceae</taxon>
        <taxon>Actinomadura</taxon>
    </lineage>
</organism>
<dbReference type="RefSeq" id="WP_117357788.1">
    <property type="nucleotide sequence ID" value="NZ_QURH01000227.1"/>
</dbReference>
<dbReference type="NCBIfam" id="TIGR00711">
    <property type="entry name" value="efflux_EmrB"/>
    <property type="match status" value="1"/>
</dbReference>
<gene>
    <name evidence="10" type="ORF">DZF91_13305</name>
</gene>
<feature type="transmembrane region" description="Helical" evidence="8">
    <location>
        <begin position="263"/>
        <end position="286"/>
    </location>
</feature>
<dbReference type="OrthoDB" id="9781469at2"/>
<keyword evidence="6 8" id="KW-0472">Membrane</keyword>
<feature type="transmembrane region" description="Helical" evidence="8">
    <location>
        <begin position="196"/>
        <end position="214"/>
    </location>
</feature>
<evidence type="ECO:0000256" key="3">
    <source>
        <dbReference type="ARBA" id="ARBA00022475"/>
    </source>
</evidence>
<dbReference type="EMBL" id="QURH01000227">
    <property type="protein sequence ID" value="RFU41181.1"/>
    <property type="molecule type" value="Genomic_DNA"/>
</dbReference>
<dbReference type="PROSITE" id="PS50850">
    <property type="entry name" value="MFS"/>
    <property type="match status" value="1"/>
</dbReference>
<dbReference type="InterPro" id="IPR011701">
    <property type="entry name" value="MFS"/>
</dbReference>
<dbReference type="AlphaFoldDB" id="A0A372JMC7"/>
<comment type="caution">
    <text evidence="10">The sequence shown here is derived from an EMBL/GenBank/DDBJ whole genome shotgun (WGS) entry which is preliminary data.</text>
</comment>
<feature type="transmembrane region" description="Helical" evidence="8">
    <location>
        <begin position="135"/>
        <end position="158"/>
    </location>
</feature>
<dbReference type="PANTHER" id="PTHR42718">
    <property type="entry name" value="MAJOR FACILITATOR SUPERFAMILY MULTIDRUG TRANSPORTER MFSC"/>
    <property type="match status" value="1"/>
</dbReference>
<feature type="transmembrane region" description="Helical" evidence="8">
    <location>
        <begin position="298"/>
        <end position="319"/>
    </location>
</feature>
<evidence type="ECO:0000313" key="11">
    <source>
        <dbReference type="Proteomes" id="UP000261811"/>
    </source>
</evidence>
<feature type="transmembrane region" description="Helical" evidence="8">
    <location>
        <begin position="326"/>
        <end position="345"/>
    </location>
</feature>
<sequence length="625" mass="62886">MNRNPRRWWILLVLCLSTLVLVIDNMALNVAIPPLTEDLGAGPQDIQWILDSYILVFAGLLLTAGSLSDRFGRRRVMIIGLALFGVASMAGTLAETPGMLIAARAVMGVGGALVLPSTLSILITVFDEDERPKAMAAWGAVSMAGLVGGPILGGVLIAHFWWGAVFLINVPVAAVSIVAAAVLMPESRGPWRRPDPLGMVLSITGMAALVWTIIEFPKNGVDGRTVTGGAIAIVALIGFGIWESRVKSPMVPLRLFRDRDFAGGSLSLTLVEVGNGGLLLALTQYLQFVLGYSPLKTGVSFIPVAVAALVFNGLGAALVGRLGNRIAAVAGLLIVAAGFGTLAGVAPGDGYWPVAIGLVLMGAGSGLAMPATIGALMGAVPAEHAGVGSALNDTIQQAGAALGVALLGTVLTSSYKAAMPDGTSDQARESIGDALAVAARTGDSTLAHQARDAFTTAMGTTFLASLTGVVAATVLALFVLRGRRTPPPTPATSDTAPATNAAPVTNATNATNAVGPVDTPPGAEAVTLVPPTGADALADAVLMEDTVDTTPGAEAVALVPPADAVALVDKAPTEDAVAMAPRAGTVAPADAVGLGDAAPVADAVSSVASSTRENGSVVGLVGDGV</sequence>
<evidence type="ECO:0000256" key="7">
    <source>
        <dbReference type="SAM" id="MobiDB-lite"/>
    </source>
</evidence>
<feature type="transmembrane region" description="Helical" evidence="8">
    <location>
        <begin position="45"/>
        <end position="64"/>
    </location>
</feature>
<comment type="subcellular location">
    <subcellularLocation>
        <location evidence="1">Cell membrane</location>
        <topology evidence="1">Multi-pass membrane protein</topology>
    </subcellularLocation>
</comment>
<evidence type="ECO:0000256" key="2">
    <source>
        <dbReference type="ARBA" id="ARBA00022448"/>
    </source>
</evidence>
<keyword evidence="11" id="KW-1185">Reference proteome</keyword>
<feature type="transmembrane region" description="Helical" evidence="8">
    <location>
        <begin position="398"/>
        <end position="415"/>
    </location>
</feature>
<dbReference type="InterPro" id="IPR020846">
    <property type="entry name" value="MFS_dom"/>
</dbReference>
<evidence type="ECO:0000256" key="4">
    <source>
        <dbReference type="ARBA" id="ARBA00022692"/>
    </source>
</evidence>
<evidence type="ECO:0000256" key="6">
    <source>
        <dbReference type="ARBA" id="ARBA00023136"/>
    </source>
</evidence>
<dbReference type="Gene3D" id="1.20.1250.20">
    <property type="entry name" value="MFS general substrate transporter like domains"/>
    <property type="match status" value="1"/>
</dbReference>
<feature type="transmembrane region" description="Helical" evidence="8">
    <location>
        <begin position="76"/>
        <end position="94"/>
    </location>
</feature>
<feature type="compositionally biased region" description="Low complexity" evidence="7">
    <location>
        <begin position="491"/>
        <end position="502"/>
    </location>
</feature>
<evidence type="ECO:0000256" key="8">
    <source>
        <dbReference type="SAM" id="Phobius"/>
    </source>
</evidence>
<evidence type="ECO:0000256" key="1">
    <source>
        <dbReference type="ARBA" id="ARBA00004651"/>
    </source>
</evidence>
<keyword evidence="2" id="KW-0813">Transport</keyword>
<dbReference type="Pfam" id="PF07690">
    <property type="entry name" value="MFS_1"/>
    <property type="match status" value="1"/>
</dbReference>
<dbReference type="PANTHER" id="PTHR42718:SF42">
    <property type="entry name" value="EXPORT PROTEIN"/>
    <property type="match status" value="1"/>
</dbReference>
<dbReference type="Proteomes" id="UP000261811">
    <property type="component" value="Unassembled WGS sequence"/>
</dbReference>
<dbReference type="Gene3D" id="1.20.1720.10">
    <property type="entry name" value="Multidrug resistance protein D"/>
    <property type="match status" value="1"/>
</dbReference>
<protein>
    <submittedName>
        <fullName evidence="10">DHA2 family efflux MFS transporter permease subunit</fullName>
    </submittedName>
</protein>
<feature type="transmembrane region" description="Helical" evidence="8">
    <location>
        <begin position="164"/>
        <end position="184"/>
    </location>
</feature>
<feature type="region of interest" description="Disordered" evidence="7">
    <location>
        <begin position="483"/>
        <end position="502"/>
    </location>
</feature>
<evidence type="ECO:0000256" key="5">
    <source>
        <dbReference type="ARBA" id="ARBA00022989"/>
    </source>
</evidence>
<dbReference type="GO" id="GO:0022857">
    <property type="term" value="F:transmembrane transporter activity"/>
    <property type="evidence" value="ECO:0007669"/>
    <property type="project" value="InterPro"/>
</dbReference>
<evidence type="ECO:0000259" key="9">
    <source>
        <dbReference type="PROSITE" id="PS50850"/>
    </source>
</evidence>
<feature type="transmembrane region" description="Helical" evidence="8">
    <location>
        <begin position="462"/>
        <end position="480"/>
    </location>
</feature>
<dbReference type="PRINTS" id="PR01036">
    <property type="entry name" value="TCRTETB"/>
</dbReference>